<dbReference type="PANTHER" id="PTHR21660">
    <property type="entry name" value="THIOESTERASE SUPERFAMILY MEMBER-RELATED"/>
    <property type="match status" value="1"/>
</dbReference>
<dbReference type="InterPro" id="IPR029069">
    <property type="entry name" value="HotDog_dom_sf"/>
</dbReference>
<keyword evidence="3" id="KW-1185">Reference proteome</keyword>
<comment type="caution">
    <text evidence="2">The sequence shown here is derived from an EMBL/GenBank/DDBJ whole genome shotgun (WGS) entry which is preliminary data.</text>
</comment>
<feature type="transmembrane region" description="Helical" evidence="1">
    <location>
        <begin position="6"/>
        <end position="27"/>
    </location>
</feature>
<name>A0A7J9GRL1_9ROSI</name>
<reference evidence="2 3" key="1">
    <citation type="journal article" date="2019" name="Genome Biol. Evol.">
        <title>Insights into the evolution of the New World diploid cottons (Gossypium, subgenus Houzingenia) based on genome sequencing.</title>
        <authorList>
            <person name="Grover C.E."/>
            <person name="Arick M.A. 2nd"/>
            <person name="Thrash A."/>
            <person name="Conover J.L."/>
            <person name="Sanders W.S."/>
            <person name="Peterson D.G."/>
            <person name="Frelichowski J.E."/>
            <person name="Scheffler J.A."/>
            <person name="Scheffler B.E."/>
            <person name="Wendel J.F."/>
        </authorList>
    </citation>
    <scope>NUCLEOTIDE SEQUENCE [LARGE SCALE GENOMIC DNA]</scope>
    <source>
        <strain evidence="2">0</strain>
        <tissue evidence="2">Leaf</tissue>
    </source>
</reference>
<dbReference type="Proteomes" id="UP000593560">
    <property type="component" value="Unassembled WGS sequence"/>
</dbReference>
<keyword evidence="1" id="KW-1133">Transmembrane helix</keyword>
<keyword evidence="1" id="KW-0472">Membrane</keyword>
<dbReference type="GO" id="GO:0047617">
    <property type="term" value="F:fatty acyl-CoA hydrolase activity"/>
    <property type="evidence" value="ECO:0007669"/>
    <property type="project" value="InterPro"/>
</dbReference>
<dbReference type="EMBL" id="JABFAD010000006">
    <property type="protein sequence ID" value="MBA0800216.1"/>
    <property type="molecule type" value="Genomic_DNA"/>
</dbReference>
<gene>
    <name evidence="2" type="ORF">Gohar_010665</name>
</gene>
<feature type="non-terminal residue" evidence="2">
    <location>
        <position position="104"/>
    </location>
</feature>
<evidence type="ECO:0008006" key="4">
    <source>
        <dbReference type="Google" id="ProtNLM"/>
    </source>
</evidence>
<keyword evidence="1" id="KW-0812">Transmembrane</keyword>
<dbReference type="InterPro" id="IPR039298">
    <property type="entry name" value="ACOT13"/>
</dbReference>
<sequence>DVDGNWSVGALASLLDVIGIVTIYSFANHITSTVDFNVSYYSTIKIQVKSFLFNRGEHVEIKSKVSANRGKLMHVVVEVRREGNGEVIAVGKLWTASNKLTFAQ</sequence>
<dbReference type="SUPFAM" id="SSF54637">
    <property type="entry name" value="Thioesterase/thiol ester dehydrase-isomerase"/>
    <property type="match status" value="1"/>
</dbReference>
<proteinExistence type="predicted"/>
<evidence type="ECO:0000313" key="3">
    <source>
        <dbReference type="Proteomes" id="UP000593560"/>
    </source>
</evidence>
<organism evidence="2 3">
    <name type="scientific">Gossypium harknessii</name>
    <dbReference type="NCBI Taxonomy" id="34285"/>
    <lineage>
        <taxon>Eukaryota</taxon>
        <taxon>Viridiplantae</taxon>
        <taxon>Streptophyta</taxon>
        <taxon>Embryophyta</taxon>
        <taxon>Tracheophyta</taxon>
        <taxon>Spermatophyta</taxon>
        <taxon>Magnoliopsida</taxon>
        <taxon>eudicotyledons</taxon>
        <taxon>Gunneridae</taxon>
        <taxon>Pentapetalae</taxon>
        <taxon>rosids</taxon>
        <taxon>malvids</taxon>
        <taxon>Malvales</taxon>
        <taxon>Malvaceae</taxon>
        <taxon>Malvoideae</taxon>
        <taxon>Gossypium</taxon>
    </lineage>
</organism>
<evidence type="ECO:0000313" key="2">
    <source>
        <dbReference type="EMBL" id="MBA0800216.1"/>
    </source>
</evidence>
<protein>
    <recommendedName>
        <fullName evidence="4">Thioesterase domain-containing protein</fullName>
    </recommendedName>
</protein>
<dbReference type="AlphaFoldDB" id="A0A7J9GRL1"/>
<accession>A0A7J9GRL1</accession>
<evidence type="ECO:0000256" key="1">
    <source>
        <dbReference type="SAM" id="Phobius"/>
    </source>
</evidence>
<dbReference type="PANTHER" id="PTHR21660:SF46">
    <property type="entry name" value="SUPERFAMILY PROTEIN, PUTATIVE-RELATED"/>
    <property type="match status" value="1"/>
</dbReference>
<feature type="non-terminal residue" evidence="2">
    <location>
        <position position="1"/>
    </location>
</feature>
<dbReference type="Gene3D" id="3.10.129.10">
    <property type="entry name" value="Hotdog Thioesterase"/>
    <property type="match status" value="1"/>
</dbReference>
<dbReference type="OrthoDB" id="46529at2759"/>